<dbReference type="VEuPathDB" id="FungiDB:PYU1_G008825"/>
<dbReference type="EMBL" id="GL376558">
    <property type="status" value="NOT_ANNOTATED_CDS"/>
    <property type="molecule type" value="Genomic_DNA"/>
</dbReference>
<feature type="coiled-coil region" evidence="1">
    <location>
        <begin position="115"/>
        <end position="142"/>
    </location>
</feature>
<name>K3WV46_GLOUD</name>
<reference evidence="3" key="3">
    <citation type="submission" date="2015-02" db="UniProtKB">
        <authorList>
            <consortium name="EnsemblProtists"/>
        </authorList>
    </citation>
    <scope>IDENTIFICATION</scope>
    <source>
        <strain evidence="3">DAOM BR144</strain>
    </source>
</reference>
<evidence type="ECO:0000313" key="4">
    <source>
        <dbReference type="Proteomes" id="UP000019132"/>
    </source>
</evidence>
<organism evidence="3 4">
    <name type="scientific">Globisporangium ultimum (strain ATCC 200006 / CBS 805.95 / DAOM BR144)</name>
    <name type="common">Pythium ultimum</name>
    <dbReference type="NCBI Taxonomy" id="431595"/>
    <lineage>
        <taxon>Eukaryota</taxon>
        <taxon>Sar</taxon>
        <taxon>Stramenopiles</taxon>
        <taxon>Oomycota</taxon>
        <taxon>Peronosporomycetes</taxon>
        <taxon>Pythiales</taxon>
        <taxon>Pythiaceae</taxon>
        <taxon>Globisporangium</taxon>
    </lineage>
</organism>
<feature type="coiled-coil region" evidence="1">
    <location>
        <begin position="175"/>
        <end position="384"/>
    </location>
</feature>
<protein>
    <submittedName>
        <fullName evidence="3">Uncharacterized protein</fullName>
    </submittedName>
</protein>
<feature type="region of interest" description="Disordered" evidence="2">
    <location>
        <begin position="412"/>
        <end position="434"/>
    </location>
</feature>
<dbReference type="Gene3D" id="1.10.287.1490">
    <property type="match status" value="1"/>
</dbReference>
<evidence type="ECO:0000256" key="1">
    <source>
        <dbReference type="SAM" id="Coils"/>
    </source>
</evidence>
<dbReference type="AlphaFoldDB" id="K3WV46"/>
<dbReference type="eggNOG" id="ENOG502SFIS">
    <property type="taxonomic scope" value="Eukaryota"/>
</dbReference>
<keyword evidence="1" id="KW-0175">Coiled coil</keyword>
<dbReference type="HOGENOM" id="CLU_055550_0_0_1"/>
<dbReference type="Proteomes" id="UP000019132">
    <property type="component" value="Unassembled WGS sequence"/>
</dbReference>
<dbReference type="InParanoid" id="K3WV46"/>
<proteinExistence type="predicted"/>
<feature type="region of interest" description="Disordered" evidence="2">
    <location>
        <begin position="1"/>
        <end position="25"/>
    </location>
</feature>
<dbReference type="EnsemblProtists" id="PYU1_T008843">
    <property type="protein sequence ID" value="PYU1_T008843"/>
    <property type="gene ID" value="PYU1_G008825"/>
</dbReference>
<evidence type="ECO:0000313" key="3">
    <source>
        <dbReference type="EnsemblProtists" id="PYU1_T008843"/>
    </source>
</evidence>
<evidence type="ECO:0000256" key="2">
    <source>
        <dbReference type="SAM" id="MobiDB-lite"/>
    </source>
</evidence>
<reference evidence="4" key="1">
    <citation type="journal article" date="2010" name="Genome Biol.">
        <title>Genome sequence of the necrotrophic plant pathogen Pythium ultimum reveals original pathogenicity mechanisms and effector repertoire.</title>
        <authorList>
            <person name="Levesque C.A."/>
            <person name="Brouwer H."/>
            <person name="Cano L."/>
            <person name="Hamilton J.P."/>
            <person name="Holt C."/>
            <person name="Huitema E."/>
            <person name="Raffaele S."/>
            <person name="Robideau G.P."/>
            <person name="Thines M."/>
            <person name="Win J."/>
            <person name="Zerillo M.M."/>
            <person name="Beakes G.W."/>
            <person name="Boore J.L."/>
            <person name="Busam D."/>
            <person name="Dumas B."/>
            <person name="Ferriera S."/>
            <person name="Fuerstenberg S.I."/>
            <person name="Gachon C.M."/>
            <person name="Gaulin E."/>
            <person name="Govers F."/>
            <person name="Grenville-Briggs L."/>
            <person name="Horner N."/>
            <person name="Hostetler J."/>
            <person name="Jiang R.H."/>
            <person name="Johnson J."/>
            <person name="Krajaejun T."/>
            <person name="Lin H."/>
            <person name="Meijer H.J."/>
            <person name="Moore B."/>
            <person name="Morris P."/>
            <person name="Phuntmart V."/>
            <person name="Puiu D."/>
            <person name="Shetty J."/>
            <person name="Stajich J.E."/>
            <person name="Tripathy S."/>
            <person name="Wawra S."/>
            <person name="van West P."/>
            <person name="Whitty B.R."/>
            <person name="Coutinho P.M."/>
            <person name="Henrissat B."/>
            <person name="Martin F."/>
            <person name="Thomas P.D."/>
            <person name="Tyler B.M."/>
            <person name="De Vries R.P."/>
            <person name="Kamoun S."/>
            <person name="Yandell M."/>
            <person name="Tisserat N."/>
            <person name="Buell C.R."/>
        </authorList>
    </citation>
    <scope>NUCLEOTIDE SEQUENCE</scope>
    <source>
        <strain evidence="4">DAOM:BR144</strain>
    </source>
</reference>
<sequence>AAHGGLFPVKPPHHLPDKTQPRGGGLRVGRVVSEIRHGLDDGAPWGGNQAPLSSALAQCDECRIQQDMAEMLTVKLAKKEKENELFRLQQKSLDETRLSFEAQQKQLHDEYAATTTELTLANQQLQRQLKLLQSQYERIKEEGEARNVAAQEQRRLREKDQLQHRALNKERQCVIEQLTRDVRQSDADYQALENRFATALSDQEALSERITELKASNHQLEVARCDEQALRQQVESDLASCTQNLADEQRKRVASDKQLHRLEQEKLALEEKYRALAKSVKDANAKVVDADRKRLKSTKCEDQLAAQIVQLKKENDELKARKGQLGSQTKHLNGKIAGLEKTSETLQIKLNDALDELESARKCCREYQFRIKQLQEEFVFLEKRKQKAEPIGPAAAMLGASPEAPVKITALPSKAADSQVDSGSADIPCWMKDG</sequence>
<reference evidence="4" key="2">
    <citation type="submission" date="2010-04" db="EMBL/GenBank/DDBJ databases">
        <authorList>
            <person name="Buell R."/>
            <person name="Hamilton J."/>
            <person name="Hostetler J."/>
        </authorList>
    </citation>
    <scope>NUCLEOTIDE SEQUENCE [LARGE SCALE GENOMIC DNA]</scope>
    <source>
        <strain evidence="4">DAOM:BR144</strain>
    </source>
</reference>
<keyword evidence="4" id="KW-1185">Reference proteome</keyword>
<dbReference type="OMA" id="EMLRCKQ"/>
<accession>K3WV46</accession>